<dbReference type="InterPro" id="IPR050624">
    <property type="entry name" value="HTH-type_Tx_Regulator"/>
</dbReference>
<feature type="domain" description="HTH tetR-type" evidence="3">
    <location>
        <begin position="9"/>
        <end position="69"/>
    </location>
</feature>
<dbReference type="PANTHER" id="PTHR43479:SF11">
    <property type="entry name" value="ACREF_ENVCD OPERON REPRESSOR-RELATED"/>
    <property type="match status" value="1"/>
</dbReference>
<dbReference type="GeneID" id="54120511"/>
<evidence type="ECO:0000256" key="2">
    <source>
        <dbReference type="PROSITE-ProRule" id="PRU00335"/>
    </source>
</evidence>
<sequence length="181" mass="21241">MENKTNKEYYVEQQLAKTLIELLNVTSLDEISIRSLCEKAGVGRASFYRHFHNKEEILESHAQFLIQQWAKELEANPTAKPWDVFTSLFAHMKKHQDFYEVLHKTGRDTVLRQSLRKKIGVTKELSNLDAYQKVFFADGVSGWIEEWIERGMQETPEELNELLCQYFNDVLSILGRIFTHD</sequence>
<dbReference type="Proteomes" id="UP000183028">
    <property type="component" value="Unassembled WGS sequence"/>
</dbReference>
<reference evidence="5" key="1">
    <citation type="submission" date="2016-10" db="EMBL/GenBank/DDBJ databases">
        <authorList>
            <person name="Varghese N."/>
        </authorList>
    </citation>
    <scope>NUCLEOTIDE SEQUENCE [LARGE SCALE GENOMIC DNA]</scope>
    <source>
        <strain evidence="5">DSM 20406</strain>
    </source>
</reference>
<dbReference type="Pfam" id="PF14278">
    <property type="entry name" value="TetR_C_8"/>
    <property type="match status" value="1"/>
</dbReference>
<evidence type="ECO:0000313" key="5">
    <source>
        <dbReference type="Proteomes" id="UP000183028"/>
    </source>
</evidence>
<keyword evidence="1 2" id="KW-0238">DNA-binding</keyword>
<organism evidence="4 5">
    <name type="scientific">Sharpea azabuensis</name>
    <dbReference type="NCBI Taxonomy" id="322505"/>
    <lineage>
        <taxon>Bacteria</taxon>
        <taxon>Bacillati</taxon>
        <taxon>Bacillota</taxon>
        <taxon>Erysipelotrichia</taxon>
        <taxon>Erysipelotrichales</taxon>
        <taxon>Coprobacillaceae</taxon>
        <taxon>Sharpea</taxon>
    </lineage>
</organism>
<name>A0A1H6TEZ9_9FIRM</name>
<dbReference type="PROSITE" id="PS50977">
    <property type="entry name" value="HTH_TETR_2"/>
    <property type="match status" value="1"/>
</dbReference>
<dbReference type="InterPro" id="IPR001647">
    <property type="entry name" value="HTH_TetR"/>
</dbReference>
<feature type="DNA-binding region" description="H-T-H motif" evidence="2">
    <location>
        <begin position="32"/>
        <end position="51"/>
    </location>
</feature>
<dbReference type="OrthoDB" id="9810250at2"/>
<evidence type="ECO:0000256" key="1">
    <source>
        <dbReference type="ARBA" id="ARBA00023125"/>
    </source>
</evidence>
<dbReference type="STRING" id="322505.SAMN04487836_12212"/>
<proteinExistence type="predicted"/>
<dbReference type="SUPFAM" id="SSF46689">
    <property type="entry name" value="Homeodomain-like"/>
    <property type="match status" value="1"/>
</dbReference>
<protein>
    <submittedName>
        <fullName evidence="4">Transcriptional regulator, TetR family</fullName>
    </submittedName>
</protein>
<dbReference type="InterPro" id="IPR009057">
    <property type="entry name" value="Homeodomain-like_sf"/>
</dbReference>
<dbReference type="EMBL" id="FNYK01000024">
    <property type="protein sequence ID" value="SEI78581.1"/>
    <property type="molecule type" value="Genomic_DNA"/>
</dbReference>
<dbReference type="Gene3D" id="1.10.357.10">
    <property type="entry name" value="Tetracycline Repressor, domain 2"/>
    <property type="match status" value="1"/>
</dbReference>
<gene>
    <name evidence="4" type="ORF">SAMN04487834_10248</name>
</gene>
<dbReference type="PROSITE" id="PS01081">
    <property type="entry name" value="HTH_TETR_1"/>
    <property type="match status" value="1"/>
</dbReference>
<dbReference type="AlphaFoldDB" id="A0A1H6TEZ9"/>
<evidence type="ECO:0000259" key="3">
    <source>
        <dbReference type="PROSITE" id="PS50977"/>
    </source>
</evidence>
<dbReference type="InterPro" id="IPR039532">
    <property type="entry name" value="TetR_C_Firmicutes"/>
</dbReference>
<accession>A0A1H6TEZ9</accession>
<dbReference type="Pfam" id="PF00440">
    <property type="entry name" value="TetR_N"/>
    <property type="match status" value="1"/>
</dbReference>
<dbReference type="GO" id="GO:0003677">
    <property type="term" value="F:DNA binding"/>
    <property type="evidence" value="ECO:0007669"/>
    <property type="project" value="UniProtKB-UniRule"/>
</dbReference>
<dbReference type="eggNOG" id="COG1309">
    <property type="taxonomic scope" value="Bacteria"/>
</dbReference>
<evidence type="ECO:0000313" key="4">
    <source>
        <dbReference type="EMBL" id="SEI78581.1"/>
    </source>
</evidence>
<dbReference type="RefSeq" id="WP_051646919.1">
    <property type="nucleotide sequence ID" value="NZ_FNYK01000024.1"/>
</dbReference>
<keyword evidence="5" id="KW-1185">Reference proteome</keyword>
<dbReference type="PANTHER" id="PTHR43479">
    <property type="entry name" value="ACREF/ENVCD OPERON REPRESSOR-RELATED"/>
    <property type="match status" value="1"/>
</dbReference>
<dbReference type="InterPro" id="IPR023772">
    <property type="entry name" value="DNA-bd_HTH_TetR-type_CS"/>
</dbReference>